<dbReference type="SUPFAM" id="SSF52151">
    <property type="entry name" value="FabD/lysophospholipase-like"/>
    <property type="match status" value="1"/>
</dbReference>
<keyword evidence="1 2" id="KW-0443">Lipid metabolism</keyword>
<evidence type="ECO:0000256" key="2">
    <source>
        <dbReference type="PROSITE-ProRule" id="PRU01161"/>
    </source>
</evidence>
<protein>
    <submittedName>
        <fullName evidence="4">Patatin-like phospholipase</fullName>
    </submittedName>
</protein>
<dbReference type="Proteomes" id="UP000182598">
    <property type="component" value="Unassembled WGS sequence"/>
</dbReference>
<feature type="active site" description="Nucleophile" evidence="2">
    <location>
        <position position="122"/>
    </location>
</feature>
<dbReference type="AlphaFoldDB" id="A0A0K6H1N3"/>
<gene>
    <name evidence="4" type="ORF">Ga0061064_1040</name>
</gene>
<dbReference type="GO" id="GO:0016787">
    <property type="term" value="F:hydrolase activity"/>
    <property type="evidence" value="ECO:0007669"/>
    <property type="project" value="UniProtKB-UniRule"/>
</dbReference>
<reference evidence="5" key="1">
    <citation type="submission" date="2015-08" db="EMBL/GenBank/DDBJ databases">
        <authorList>
            <person name="Varghese N."/>
        </authorList>
    </citation>
    <scope>NUCLEOTIDE SEQUENCE [LARGE SCALE GENOMIC DNA]</scope>
    <source>
        <strain evidence="5">DSM 27808</strain>
    </source>
</reference>
<evidence type="ECO:0000259" key="3">
    <source>
        <dbReference type="PROSITE" id="PS51635"/>
    </source>
</evidence>
<dbReference type="OrthoDB" id="8541087at2"/>
<name>A0A0K6H1N3_9GAMM</name>
<dbReference type="Pfam" id="PF01734">
    <property type="entry name" value="Patatin"/>
    <property type="match status" value="1"/>
</dbReference>
<organism evidence="4 5">
    <name type="scientific">Pseudidiomarina woesei</name>
    <dbReference type="NCBI Taxonomy" id="1381080"/>
    <lineage>
        <taxon>Bacteria</taxon>
        <taxon>Pseudomonadati</taxon>
        <taxon>Pseudomonadota</taxon>
        <taxon>Gammaproteobacteria</taxon>
        <taxon>Alteromonadales</taxon>
        <taxon>Idiomarinaceae</taxon>
        <taxon>Pseudidiomarina</taxon>
    </lineage>
</organism>
<keyword evidence="2" id="KW-0442">Lipid degradation</keyword>
<dbReference type="PROSITE" id="PS51635">
    <property type="entry name" value="PNPLA"/>
    <property type="match status" value="1"/>
</dbReference>
<sequence>MPHVTPPEKPQAEAHKVSNLVLNKVSVILFLVTALSGCATYGAIDNHSQVEDAAPQNYSLANYAAEHNRSDDITLVLAFSGGGSRAAALSYGVLEGLRDTQVTIDGKSVRLLDEVDMITSVSGGSFTAAYFGLHGDKIFNDFEDDFLRRDYVSEWVYGIASPVLWFSNRGRTDIATRIYEERLFKGATFADLNKRNGPLILINASDLGGGIRFSFVQEYFDLLCSNIASYPISRAVTASSAVPVMLNPVVLKNHKGCFNAAQNYLEELNESQIAEAKLSPHLLETVASLRSYKNRDERQYIHLVDGGITDNLGLMAFYELVEIGGGITNFMKRIGSKPSKRLVIISVNASTKPRYNIEHTNEIPDIESTISAVTDTQLHRYNAATISLIRRSMARWSDELSSFWEPIDPYFVEISFEGIQQQQRRSFFNQIPTSLSLNKEQADALISAGVELLEENSEFQRLLDSMNND</sequence>
<evidence type="ECO:0000256" key="1">
    <source>
        <dbReference type="ARBA" id="ARBA00023098"/>
    </source>
</evidence>
<dbReference type="InterPro" id="IPR016035">
    <property type="entry name" value="Acyl_Trfase/lysoPLipase"/>
</dbReference>
<keyword evidence="2" id="KW-0378">Hydrolase</keyword>
<keyword evidence="5" id="KW-1185">Reference proteome</keyword>
<evidence type="ECO:0000313" key="4">
    <source>
        <dbReference type="EMBL" id="CUA84892.1"/>
    </source>
</evidence>
<feature type="domain" description="PNPLA" evidence="3">
    <location>
        <begin position="77"/>
        <end position="318"/>
    </location>
</feature>
<dbReference type="Gene3D" id="3.40.1090.10">
    <property type="entry name" value="Cytosolic phospholipase A2 catalytic domain"/>
    <property type="match status" value="1"/>
</dbReference>
<dbReference type="RefSeq" id="WP_055438705.1">
    <property type="nucleotide sequence ID" value="NZ_CYHB01000002.1"/>
</dbReference>
<evidence type="ECO:0000313" key="5">
    <source>
        <dbReference type="Proteomes" id="UP000182598"/>
    </source>
</evidence>
<proteinExistence type="predicted"/>
<dbReference type="InterPro" id="IPR002641">
    <property type="entry name" value="PNPLA_dom"/>
</dbReference>
<comment type="caution">
    <text evidence="2">Lacks conserved residue(s) required for the propagation of feature annotation.</text>
</comment>
<accession>A0A0K6H1N3</accession>
<feature type="active site" description="Proton acceptor" evidence="2">
    <location>
        <position position="305"/>
    </location>
</feature>
<dbReference type="EMBL" id="CYHB01000002">
    <property type="protein sequence ID" value="CUA84892.1"/>
    <property type="molecule type" value="Genomic_DNA"/>
</dbReference>
<feature type="short sequence motif" description="DGA/G" evidence="2">
    <location>
        <begin position="305"/>
        <end position="307"/>
    </location>
</feature>
<dbReference type="GO" id="GO:0016042">
    <property type="term" value="P:lipid catabolic process"/>
    <property type="evidence" value="ECO:0007669"/>
    <property type="project" value="UniProtKB-UniRule"/>
</dbReference>